<evidence type="ECO:0000313" key="2">
    <source>
        <dbReference type="Proteomes" id="UP000184671"/>
    </source>
</evidence>
<evidence type="ECO:0000313" key="1">
    <source>
        <dbReference type="EMBL" id="SCL76586.1"/>
    </source>
</evidence>
<dbReference type="STRING" id="118126.L21_2521"/>
<accession>A0A1M4MNY8</accession>
<reference evidence="1 2" key="1">
    <citation type="submission" date="2016-08" db="EMBL/GenBank/DDBJ databases">
        <authorList>
            <person name="Seilhamer J.J."/>
        </authorList>
    </citation>
    <scope>NUCLEOTIDE SEQUENCE [LARGE SCALE GENOMIC DNA]</scope>
    <source>
        <strain evidence="1">L21-II-0</strain>
    </source>
</reference>
<dbReference type="Proteomes" id="UP000184671">
    <property type="component" value="Unassembled WGS sequence"/>
</dbReference>
<dbReference type="AlphaFoldDB" id="A0A1M4MNY8"/>
<proteinExistence type="predicted"/>
<dbReference type="EMBL" id="FMID01000062">
    <property type="protein sequence ID" value="SCL76586.1"/>
    <property type="molecule type" value="Genomic_DNA"/>
</dbReference>
<protein>
    <submittedName>
        <fullName evidence="1">Uncharacterized protein</fullName>
    </submittedName>
</protein>
<gene>
    <name evidence="1" type="ORF">L21_2521</name>
</gene>
<sequence>MGPSKTLYQLKLEKRVQTRLLIRKDIYSDHRCNKHTIQRLGFMKSVKSLFVPSTCLQGSKLPVHVIWSKEKDLKISVRYPDSFEVSEIFNGKPSLSESNPLVFNEFEENGYIGIVFNTKKVLENRLKITIDFTFEEAGGNIGHITREVHCFRPDVKVVHVPSVIEIKKDKGGKYYASDRIQVVNCGEGTAVLSLVEREETELRIREPHGIGEFITNFWSDFIEGLSHLKNRYPDHAELLDKLIGLKDKLSKVLDEAEVKGLKDLVEELENILITDSSFSEEYESTVQVAYIKNLKFITELESFLIYLKSTDSERLLLKNPINVLNLEPIKKKFRANLNIIDLNYSSYPKVPISFEICAMEACELPLHKLLNLQSNGGQNDDRSIC</sequence>
<organism evidence="1 2">
    <name type="scientific">Methanoculleus chikugoensis</name>
    <dbReference type="NCBI Taxonomy" id="118126"/>
    <lineage>
        <taxon>Archaea</taxon>
        <taxon>Methanobacteriati</taxon>
        <taxon>Methanobacteriota</taxon>
        <taxon>Stenosarchaea group</taxon>
        <taxon>Methanomicrobia</taxon>
        <taxon>Methanomicrobiales</taxon>
        <taxon>Methanomicrobiaceae</taxon>
        <taxon>Methanoculleus</taxon>
    </lineage>
</organism>
<name>A0A1M4MNY8_9EURY</name>